<comment type="caution">
    <text evidence="1">The sequence shown here is derived from an EMBL/GenBank/DDBJ whole genome shotgun (WGS) entry which is preliminary data.</text>
</comment>
<protein>
    <submittedName>
        <fullName evidence="1">Uncharacterized protein</fullName>
    </submittedName>
</protein>
<dbReference type="EMBL" id="JYGL01000002">
    <property type="protein sequence ID" value="KJQ56766.1"/>
    <property type="molecule type" value="Genomic_DNA"/>
</dbReference>
<organism evidence="1 2">
    <name type="scientific">Streptococcus gordonii</name>
    <dbReference type="NCBI Taxonomy" id="1302"/>
    <lineage>
        <taxon>Bacteria</taxon>
        <taxon>Bacillati</taxon>
        <taxon>Bacillota</taxon>
        <taxon>Bacilli</taxon>
        <taxon>Lactobacillales</taxon>
        <taxon>Streptococcaceae</taxon>
        <taxon>Streptococcus</taxon>
    </lineage>
</organism>
<name>A0AAW3H5X3_STRGN</name>
<proteinExistence type="predicted"/>
<evidence type="ECO:0000313" key="1">
    <source>
        <dbReference type="EMBL" id="KJQ56766.1"/>
    </source>
</evidence>
<sequence length="44" mass="4892">MIVHTCQIPEHGSQDSKGGLLALYPNTYLQHFTLLKGDLHETLA</sequence>
<dbReference type="Proteomes" id="UP000033658">
    <property type="component" value="Unassembled WGS sequence"/>
</dbReference>
<accession>A0AAW3H5X3</accession>
<reference evidence="1 2" key="1">
    <citation type="submission" date="2015-02" db="EMBL/GenBank/DDBJ databases">
        <title>Evolution of amylase-binding proteins of oral streptococcal species.</title>
        <authorList>
            <person name="Haase E.M."/>
        </authorList>
    </citation>
    <scope>NUCLEOTIDE SEQUENCE [LARGE SCALE GENOMIC DNA]</scope>
    <source>
        <strain evidence="1 2">G9B</strain>
    </source>
</reference>
<evidence type="ECO:0000313" key="2">
    <source>
        <dbReference type="Proteomes" id="UP000033658"/>
    </source>
</evidence>
<dbReference type="AlphaFoldDB" id="A0AAW3H5X3"/>
<gene>
    <name evidence="1" type="ORF">TZ86_02102</name>
</gene>